<dbReference type="GO" id="GO:0003677">
    <property type="term" value="F:DNA binding"/>
    <property type="evidence" value="ECO:0007669"/>
    <property type="project" value="UniProtKB-KW"/>
</dbReference>
<keyword evidence="2" id="KW-0238">DNA-binding</keyword>
<evidence type="ECO:0000256" key="1">
    <source>
        <dbReference type="ARBA" id="ARBA00008857"/>
    </source>
</evidence>
<protein>
    <recommendedName>
        <fullName evidence="4">Tyr recombinase domain-containing protein</fullName>
    </recommendedName>
</protein>
<dbReference type="Gene3D" id="1.10.150.130">
    <property type="match status" value="1"/>
</dbReference>
<evidence type="ECO:0000256" key="3">
    <source>
        <dbReference type="ARBA" id="ARBA00023172"/>
    </source>
</evidence>
<dbReference type="PROSITE" id="PS51898">
    <property type="entry name" value="TYR_RECOMBINASE"/>
    <property type="match status" value="1"/>
</dbReference>
<evidence type="ECO:0000313" key="5">
    <source>
        <dbReference type="EMBL" id="PJM73063.1"/>
    </source>
</evidence>
<dbReference type="PANTHER" id="PTHR30349:SF64">
    <property type="entry name" value="PROPHAGE INTEGRASE INTD-RELATED"/>
    <property type="match status" value="1"/>
</dbReference>
<organism evidence="5 6">
    <name type="scientific">Bifidobacterium primatium</name>
    <dbReference type="NCBI Taxonomy" id="2045438"/>
    <lineage>
        <taxon>Bacteria</taxon>
        <taxon>Bacillati</taxon>
        <taxon>Actinomycetota</taxon>
        <taxon>Actinomycetes</taxon>
        <taxon>Bifidobacteriales</taxon>
        <taxon>Bifidobacteriaceae</taxon>
        <taxon>Bifidobacterium</taxon>
    </lineage>
</organism>
<feature type="domain" description="Tyr recombinase" evidence="4">
    <location>
        <begin position="225"/>
        <end position="414"/>
    </location>
</feature>
<keyword evidence="6" id="KW-1185">Reference proteome</keyword>
<dbReference type="Pfam" id="PF00589">
    <property type="entry name" value="Phage_integrase"/>
    <property type="match status" value="1"/>
</dbReference>
<evidence type="ECO:0000256" key="2">
    <source>
        <dbReference type="ARBA" id="ARBA00023125"/>
    </source>
</evidence>
<dbReference type="CDD" id="cd01189">
    <property type="entry name" value="INT_ICEBs1_C_like"/>
    <property type="match status" value="1"/>
</dbReference>
<comment type="caution">
    <text evidence="5">The sequence shown here is derived from an EMBL/GenBank/DDBJ whole genome shotgun (WGS) entry which is preliminary data.</text>
</comment>
<dbReference type="SUPFAM" id="SSF56349">
    <property type="entry name" value="DNA breaking-rejoining enzymes"/>
    <property type="match status" value="1"/>
</dbReference>
<dbReference type="OrthoDB" id="1822491at2"/>
<dbReference type="InterPro" id="IPR011010">
    <property type="entry name" value="DNA_brk_join_enz"/>
</dbReference>
<reference evidence="5 6" key="1">
    <citation type="submission" date="2017-10" db="EMBL/GenBank/DDBJ databases">
        <title>Draft genome sequences of strains TRE 1, TRE 9, TRE H and TRI 7, isolated from tamarins, belonging to four potential novel Bifidobacterium species.</title>
        <authorList>
            <person name="Mattarelli P."/>
            <person name="Modesto M."/>
            <person name="Puglisi E."/>
            <person name="Morelli L."/>
            <person name="Spezio C."/>
            <person name="Bonetti A."/>
            <person name="Sandri C."/>
        </authorList>
    </citation>
    <scope>NUCLEOTIDE SEQUENCE [LARGE SCALE GENOMIC DNA]</scope>
    <source>
        <strain evidence="6">TRE1</strain>
    </source>
</reference>
<dbReference type="Gene3D" id="1.10.443.10">
    <property type="entry name" value="Intergrase catalytic core"/>
    <property type="match status" value="1"/>
</dbReference>
<dbReference type="PANTHER" id="PTHR30349">
    <property type="entry name" value="PHAGE INTEGRASE-RELATED"/>
    <property type="match status" value="1"/>
</dbReference>
<keyword evidence="3" id="KW-0233">DNA recombination</keyword>
<dbReference type="InterPro" id="IPR050090">
    <property type="entry name" value="Tyrosine_recombinase_XerCD"/>
</dbReference>
<comment type="similarity">
    <text evidence="1">Belongs to the 'phage' integrase family.</text>
</comment>
<dbReference type="GO" id="GO:0006310">
    <property type="term" value="P:DNA recombination"/>
    <property type="evidence" value="ECO:0007669"/>
    <property type="project" value="UniProtKB-KW"/>
</dbReference>
<dbReference type="EMBL" id="PEBI01000003">
    <property type="protein sequence ID" value="PJM73063.1"/>
    <property type="molecule type" value="Genomic_DNA"/>
</dbReference>
<dbReference type="Proteomes" id="UP000229095">
    <property type="component" value="Unassembled WGS sequence"/>
</dbReference>
<evidence type="ECO:0000259" key="4">
    <source>
        <dbReference type="PROSITE" id="PS51898"/>
    </source>
</evidence>
<dbReference type="InterPro" id="IPR013762">
    <property type="entry name" value="Integrase-like_cat_sf"/>
</dbReference>
<dbReference type="AlphaFoldDB" id="A0A2M9H8C4"/>
<gene>
    <name evidence="5" type="ORF">CS006_07395</name>
</gene>
<dbReference type="InterPro" id="IPR010998">
    <property type="entry name" value="Integrase_recombinase_N"/>
</dbReference>
<evidence type="ECO:0000313" key="6">
    <source>
        <dbReference type="Proteomes" id="UP000229095"/>
    </source>
</evidence>
<dbReference type="GO" id="GO:0015074">
    <property type="term" value="P:DNA integration"/>
    <property type="evidence" value="ECO:0007669"/>
    <property type="project" value="InterPro"/>
</dbReference>
<accession>A0A2M9H8C4</accession>
<proteinExistence type="inferred from homology"/>
<name>A0A2M9H8C4_9BIFI</name>
<dbReference type="InterPro" id="IPR002104">
    <property type="entry name" value="Integrase_catalytic"/>
</dbReference>
<sequence>MARAWINDRWLTSAQITLGDGSKTRVEPSPQMKRSLAQNMTHPERAKVPEEFRTVEFGKGARWTVYWNADGKRKKRNFSEYRLAEEFKASVEDDIRSGRYINPDNLERTFKQIADSWSSGLTGTVKGATEGRYLRELRIWVLPRWGRVPLGRITSTSIQAWVAQLVKGTAPRNGKIGEPRPLAPKSIRSIVKVVFKGCLDYAVKAGWMQSNPVNDVKIPKQTVSVPRVYLTPEEIHAIASEMNVPDRSMVYLLAYTGVRIGEAVALRCGDVDFDAATISITRTQSVDAEGHAIETTPKNGRSRTVPFPTKLKPMLMALTERQGDDDYLFRAPRGGRHIVNNWRSRIWRHALQAAGLDGVRGLSIHSLRHSYASIAIRNGCDVKTLQNVMGHASAAETLDTYADLWPNRASEIAGAINDDVLL</sequence>